<accession>A0ABV0VDG7</accession>
<sequence>MLVYKSLNGLAPKYIKDLLCGACAVWVYLCWLLGMEPICGDVPLWGGDSWRVGSGACIRYLCPGWGWPCGYINGWGLLGTGVGLGGWGRTGSDDAGTSLDWCWCGLPVSTPKGRGPPPGSGGWLTLWGIGTWTFMGSVSECTTSIVVCLHIGCVGVSVFMCTHEGGNV</sequence>
<protein>
    <submittedName>
        <fullName evidence="1">Uncharacterized protein</fullName>
    </submittedName>
</protein>
<proteinExistence type="predicted"/>
<organism evidence="1 2">
    <name type="scientific">Ilyodon furcidens</name>
    <name type="common">goldbreast splitfin</name>
    <dbReference type="NCBI Taxonomy" id="33524"/>
    <lineage>
        <taxon>Eukaryota</taxon>
        <taxon>Metazoa</taxon>
        <taxon>Chordata</taxon>
        <taxon>Craniata</taxon>
        <taxon>Vertebrata</taxon>
        <taxon>Euteleostomi</taxon>
        <taxon>Actinopterygii</taxon>
        <taxon>Neopterygii</taxon>
        <taxon>Teleostei</taxon>
        <taxon>Neoteleostei</taxon>
        <taxon>Acanthomorphata</taxon>
        <taxon>Ovalentaria</taxon>
        <taxon>Atherinomorphae</taxon>
        <taxon>Cyprinodontiformes</taxon>
        <taxon>Goodeidae</taxon>
        <taxon>Ilyodon</taxon>
    </lineage>
</organism>
<dbReference type="EMBL" id="JAHRIQ010105292">
    <property type="protein sequence ID" value="MEQ2255330.1"/>
    <property type="molecule type" value="Genomic_DNA"/>
</dbReference>
<evidence type="ECO:0000313" key="2">
    <source>
        <dbReference type="Proteomes" id="UP001482620"/>
    </source>
</evidence>
<dbReference type="Proteomes" id="UP001482620">
    <property type="component" value="Unassembled WGS sequence"/>
</dbReference>
<evidence type="ECO:0000313" key="1">
    <source>
        <dbReference type="EMBL" id="MEQ2255330.1"/>
    </source>
</evidence>
<comment type="caution">
    <text evidence="1">The sequence shown here is derived from an EMBL/GenBank/DDBJ whole genome shotgun (WGS) entry which is preliminary data.</text>
</comment>
<reference evidence="1 2" key="1">
    <citation type="submission" date="2021-06" db="EMBL/GenBank/DDBJ databases">
        <authorList>
            <person name="Palmer J.M."/>
        </authorList>
    </citation>
    <scope>NUCLEOTIDE SEQUENCE [LARGE SCALE GENOMIC DNA]</scope>
    <source>
        <strain evidence="2">if_2019</strain>
        <tissue evidence="1">Muscle</tissue>
    </source>
</reference>
<name>A0ABV0VDG7_9TELE</name>
<keyword evidence="2" id="KW-1185">Reference proteome</keyword>
<gene>
    <name evidence="1" type="ORF">ILYODFUR_012844</name>
</gene>